<accession>A0A5C5Y264</accession>
<dbReference type="RefSeq" id="WP_146438997.1">
    <property type="nucleotide sequence ID" value="NZ_SJPL01000001.1"/>
</dbReference>
<gene>
    <name evidence="2" type="ORF">Pan14r_20090</name>
</gene>
<evidence type="ECO:0000256" key="1">
    <source>
        <dbReference type="SAM" id="MobiDB-lite"/>
    </source>
</evidence>
<evidence type="ECO:0000313" key="2">
    <source>
        <dbReference type="EMBL" id="TWT69717.1"/>
    </source>
</evidence>
<dbReference type="AlphaFoldDB" id="A0A5C5Y264"/>
<proteinExistence type="predicted"/>
<organism evidence="2 3">
    <name type="scientific">Crateriforma conspicua</name>
    <dbReference type="NCBI Taxonomy" id="2527996"/>
    <lineage>
        <taxon>Bacteria</taxon>
        <taxon>Pseudomonadati</taxon>
        <taxon>Planctomycetota</taxon>
        <taxon>Planctomycetia</taxon>
        <taxon>Planctomycetales</taxon>
        <taxon>Planctomycetaceae</taxon>
        <taxon>Crateriforma</taxon>
    </lineage>
</organism>
<evidence type="ECO:0000313" key="3">
    <source>
        <dbReference type="Proteomes" id="UP000317238"/>
    </source>
</evidence>
<feature type="compositionally biased region" description="Acidic residues" evidence="1">
    <location>
        <begin position="76"/>
        <end position="88"/>
    </location>
</feature>
<comment type="caution">
    <text evidence="2">The sequence shown here is derived from an EMBL/GenBank/DDBJ whole genome shotgun (WGS) entry which is preliminary data.</text>
</comment>
<feature type="region of interest" description="Disordered" evidence="1">
    <location>
        <begin position="1"/>
        <end position="20"/>
    </location>
</feature>
<name>A0A5C5Y264_9PLAN</name>
<dbReference type="EMBL" id="SJPL01000001">
    <property type="protein sequence ID" value="TWT69717.1"/>
    <property type="molecule type" value="Genomic_DNA"/>
</dbReference>
<dbReference type="OrthoDB" id="9970516at2"/>
<feature type="region of interest" description="Disordered" evidence="1">
    <location>
        <begin position="29"/>
        <end position="91"/>
    </location>
</feature>
<keyword evidence="3" id="KW-1185">Reference proteome</keyword>
<reference evidence="2 3" key="1">
    <citation type="submission" date="2019-02" db="EMBL/GenBank/DDBJ databases">
        <title>Deep-cultivation of Planctomycetes and their phenomic and genomic characterization uncovers novel biology.</title>
        <authorList>
            <person name="Wiegand S."/>
            <person name="Jogler M."/>
            <person name="Boedeker C."/>
            <person name="Pinto D."/>
            <person name="Vollmers J."/>
            <person name="Rivas-Marin E."/>
            <person name="Kohn T."/>
            <person name="Peeters S.H."/>
            <person name="Heuer A."/>
            <person name="Rast P."/>
            <person name="Oberbeckmann S."/>
            <person name="Bunk B."/>
            <person name="Jeske O."/>
            <person name="Meyerdierks A."/>
            <person name="Storesund J.E."/>
            <person name="Kallscheuer N."/>
            <person name="Luecker S."/>
            <person name="Lage O.M."/>
            <person name="Pohl T."/>
            <person name="Merkel B.J."/>
            <person name="Hornburger P."/>
            <person name="Mueller R.-W."/>
            <person name="Bruemmer F."/>
            <person name="Labrenz M."/>
            <person name="Spormann A.M."/>
            <person name="Op Den Camp H."/>
            <person name="Overmann J."/>
            <person name="Amann R."/>
            <person name="Jetten M.S.M."/>
            <person name="Mascher T."/>
            <person name="Medema M.H."/>
            <person name="Devos D.P."/>
            <person name="Kaster A.-K."/>
            <person name="Ovreas L."/>
            <person name="Rohde M."/>
            <person name="Galperin M.Y."/>
            <person name="Jogler C."/>
        </authorList>
    </citation>
    <scope>NUCLEOTIDE SEQUENCE [LARGE SCALE GENOMIC DNA]</scope>
    <source>
        <strain evidence="2 3">Pan14r</strain>
    </source>
</reference>
<dbReference type="Proteomes" id="UP000317238">
    <property type="component" value="Unassembled WGS sequence"/>
</dbReference>
<protein>
    <submittedName>
        <fullName evidence="2">Uncharacterized protein</fullName>
    </submittedName>
</protein>
<sequence length="174" mass="19216">MVAENKPDTPQICGTPDLCGTREGRIAAARKPAPRFPADRVPGVPQRSQTRGVPRLLQSFGEGPEAEARQEPLSPPEEEARIDDEANDDGPWIINTEAAAELDALEEVDLDDVPVCSCGRYCDVQTLDDAWHCSHCNPEEAEHRRKQTQRLLAAAKRIRKENGLPESNVTQADR</sequence>